<dbReference type="EMBL" id="JANBUP010000001">
    <property type="protein sequence ID" value="KAJ2814227.1"/>
    <property type="molecule type" value="Genomic_DNA"/>
</dbReference>
<organism evidence="1 2">
    <name type="scientific">Coemansia furcata</name>
    <dbReference type="NCBI Taxonomy" id="417177"/>
    <lineage>
        <taxon>Eukaryota</taxon>
        <taxon>Fungi</taxon>
        <taxon>Fungi incertae sedis</taxon>
        <taxon>Zoopagomycota</taxon>
        <taxon>Kickxellomycotina</taxon>
        <taxon>Kickxellomycetes</taxon>
        <taxon>Kickxellales</taxon>
        <taxon>Kickxellaceae</taxon>
        <taxon>Coemansia</taxon>
    </lineage>
</organism>
<dbReference type="Proteomes" id="UP001140096">
    <property type="component" value="Unassembled WGS sequence"/>
</dbReference>
<accession>A0ACC1LS74</accession>
<protein>
    <submittedName>
        <fullName evidence="1">Uncharacterized protein</fullName>
    </submittedName>
</protein>
<proteinExistence type="predicted"/>
<comment type="caution">
    <text evidence="1">The sequence shown here is derived from an EMBL/GenBank/DDBJ whole genome shotgun (WGS) entry which is preliminary data.</text>
</comment>
<keyword evidence="2" id="KW-1185">Reference proteome</keyword>
<evidence type="ECO:0000313" key="1">
    <source>
        <dbReference type="EMBL" id="KAJ2814227.1"/>
    </source>
</evidence>
<name>A0ACC1LS74_9FUNG</name>
<sequence length="574" mass="60999">MGTANYKDQVKTSPPASPIARSVQQDVPSADVSAPTLAVAEAALESGADVEKGATTAAVQLSTLRRVVISISLSMSILLVGLDTSIVTTVIPKISHEFNALSSAAWIATAYMVTLTALQPLFGRLSDIFGRAPSLISSIVLFIAGSAAAGWAKSMGGLIFGRALQGVGGAGVETMVFTIISDITSEKERPVYLGAVSAVWLLASVAGPLLGGVFSDHVSWRWAFLINLPIGGALLILIILLLRLPQPTGSLVDKLKKVDVLGSLVLIGSIVMLLLALNWGGKNYAWSSPLIVCLLVFSCVLLGLFIVIEWKVAKQPAVPIELFRIRNVCLVVVGQLFMGAAMYAPIFFIPIWYASVKNASNITAGLHLIPVLTSCSLSAILTGFVVKKIGRYREFIVVGLAMLLVGTSLMVLMDENTSTGKEVAFMLLIGIGIGISIQLLMMVAQKASSPEDLAATTSLYIFMRVLGYSMGVAILQSVMQNSLEPRLDSLAGQYPDYSKTILDSANDQTKIYSPDLPDALRELLVHAFSQSLHKAFIATIPFAAVAFLLVLPLDFKATTPAAADTSSQVEKLDE</sequence>
<evidence type="ECO:0000313" key="2">
    <source>
        <dbReference type="Proteomes" id="UP001140096"/>
    </source>
</evidence>
<reference evidence="1" key="1">
    <citation type="submission" date="2022-07" db="EMBL/GenBank/DDBJ databases">
        <title>Phylogenomic reconstructions and comparative analyses of Kickxellomycotina fungi.</title>
        <authorList>
            <person name="Reynolds N.K."/>
            <person name="Stajich J.E."/>
            <person name="Barry K."/>
            <person name="Grigoriev I.V."/>
            <person name="Crous P."/>
            <person name="Smith M.E."/>
        </authorList>
    </citation>
    <scope>NUCLEOTIDE SEQUENCE</scope>
    <source>
        <strain evidence="1">CBS 102833</strain>
    </source>
</reference>
<gene>
    <name evidence="1" type="ORF">H4S07_000025</name>
</gene>